<keyword evidence="3" id="KW-0234">DNA repair</keyword>
<dbReference type="CDD" id="cd10028">
    <property type="entry name" value="UDG-F2_TDG_MUG"/>
    <property type="match status" value="1"/>
</dbReference>
<dbReference type="Pfam" id="PF03167">
    <property type="entry name" value="UDG"/>
    <property type="match status" value="1"/>
</dbReference>
<evidence type="ECO:0000256" key="3">
    <source>
        <dbReference type="ARBA" id="ARBA00023204"/>
    </source>
</evidence>
<keyword evidence="2" id="KW-0378">Hydrolase</keyword>
<dbReference type="Proteomes" id="UP000070444">
    <property type="component" value="Unassembled WGS sequence"/>
</dbReference>
<dbReference type="OrthoDB" id="565731at2759"/>
<evidence type="ECO:0000256" key="2">
    <source>
        <dbReference type="ARBA" id="ARBA00022801"/>
    </source>
</evidence>
<dbReference type="STRING" id="796925.A0A137P2C1"/>
<feature type="region of interest" description="Disordered" evidence="4">
    <location>
        <begin position="42"/>
        <end position="69"/>
    </location>
</feature>
<dbReference type="GO" id="GO:0004844">
    <property type="term" value="F:uracil DNA N-glycosylase activity"/>
    <property type="evidence" value="ECO:0007669"/>
    <property type="project" value="TreeGrafter"/>
</dbReference>
<reference evidence="6 7" key="1">
    <citation type="journal article" date="2015" name="Genome Biol. Evol.">
        <title>Phylogenomic analyses indicate that early fungi evolved digesting cell walls of algal ancestors of land plants.</title>
        <authorList>
            <person name="Chang Y."/>
            <person name="Wang S."/>
            <person name="Sekimoto S."/>
            <person name="Aerts A.L."/>
            <person name="Choi C."/>
            <person name="Clum A."/>
            <person name="LaButti K.M."/>
            <person name="Lindquist E.A."/>
            <person name="Yee Ngan C."/>
            <person name="Ohm R.A."/>
            <person name="Salamov A.A."/>
            <person name="Grigoriev I.V."/>
            <person name="Spatafora J.W."/>
            <person name="Berbee M.L."/>
        </authorList>
    </citation>
    <scope>NUCLEOTIDE SEQUENCE [LARGE SCALE GENOMIC DNA]</scope>
    <source>
        <strain evidence="6 7">NRRL 28638</strain>
    </source>
</reference>
<evidence type="ECO:0000313" key="7">
    <source>
        <dbReference type="Proteomes" id="UP000070444"/>
    </source>
</evidence>
<proteinExistence type="predicted"/>
<dbReference type="PANTHER" id="PTHR12159">
    <property type="entry name" value="G/T AND G/U MISMATCH-SPECIFIC DNA GLYCOSYLASE"/>
    <property type="match status" value="1"/>
</dbReference>
<evidence type="ECO:0000256" key="4">
    <source>
        <dbReference type="SAM" id="MobiDB-lite"/>
    </source>
</evidence>
<keyword evidence="7" id="KW-1185">Reference proteome</keyword>
<dbReference type="SUPFAM" id="SSF52141">
    <property type="entry name" value="Uracil-DNA glycosylase-like"/>
    <property type="match status" value="1"/>
</dbReference>
<protein>
    <submittedName>
        <fullName evidence="6">DNA glycosylase</fullName>
    </submittedName>
</protein>
<accession>A0A137P2C1</accession>
<dbReference type="GO" id="GO:0008263">
    <property type="term" value="F:pyrimidine-specific mismatch base pair DNA N-glycosylase activity"/>
    <property type="evidence" value="ECO:0007669"/>
    <property type="project" value="TreeGrafter"/>
</dbReference>
<evidence type="ECO:0000313" key="6">
    <source>
        <dbReference type="EMBL" id="KXN69195.1"/>
    </source>
</evidence>
<dbReference type="GO" id="GO:0006285">
    <property type="term" value="P:base-excision repair, AP site formation"/>
    <property type="evidence" value="ECO:0007669"/>
    <property type="project" value="InterPro"/>
</dbReference>
<feature type="compositionally biased region" description="Polar residues" evidence="4">
    <location>
        <begin position="54"/>
        <end position="69"/>
    </location>
</feature>
<evidence type="ECO:0000259" key="5">
    <source>
        <dbReference type="Pfam" id="PF03167"/>
    </source>
</evidence>
<organism evidence="6 7">
    <name type="scientific">Conidiobolus coronatus (strain ATCC 28846 / CBS 209.66 / NRRL 28638)</name>
    <name type="common">Delacroixia coronata</name>
    <dbReference type="NCBI Taxonomy" id="796925"/>
    <lineage>
        <taxon>Eukaryota</taxon>
        <taxon>Fungi</taxon>
        <taxon>Fungi incertae sedis</taxon>
        <taxon>Zoopagomycota</taxon>
        <taxon>Entomophthoromycotina</taxon>
        <taxon>Entomophthoromycetes</taxon>
        <taxon>Entomophthorales</taxon>
        <taxon>Ancylistaceae</taxon>
        <taxon>Conidiobolus</taxon>
    </lineage>
</organism>
<evidence type="ECO:0000256" key="1">
    <source>
        <dbReference type="ARBA" id="ARBA00022763"/>
    </source>
</evidence>
<dbReference type="AlphaFoldDB" id="A0A137P2C1"/>
<dbReference type="Gene3D" id="3.40.470.10">
    <property type="entry name" value="Uracil-DNA glycosylase-like domain"/>
    <property type="match status" value="1"/>
</dbReference>
<dbReference type="InterPro" id="IPR005122">
    <property type="entry name" value="Uracil-DNA_glycosylase-like"/>
</dbReference>
<dbReference type="InterPro" id="IPR036895">
    <property type="entry name" value="Uracil-DNA_glycosylase-like_sf"/>
</dbReference>
<name>A0A137P2C1_CONC2</name>
<dbReference type="EMBL" id="KQ964544">
    <property type="protein sequence ID" value="KXN69195.1"/>
    <property type="molecule type" value="Genomic_DNA"/>
</dbReference>
<sequence>MNNNKYYDSLVENFRLRLEKYKNPNSDAIGINSVLSKTEFRFKPGSTPAPRPNLNHNSASKIEPRSVSTSESGSIIVNIINPNARSKLEPEHRPVSSSESNSVIVNVVKPEADIKPVFKPSSIKFYDSPPVPDLLSDSMRILFIGNNPDLHSSESNAHFASPKNTFWEVLFETGMTLTKFSYKDEKTLLEEYGFGFAYICKRPTEIMREVSKEEYIEGSTILKKKIQEYRPQVCCFLGPTIYKYFFDIKYNTKIEMGFQSNYIEHLEKCKIFVLPVISSLTIPYIKENAEHLIELNNWIIENSYKAEYD</sequence>
<dbReference type="PANTHER" id="PTHR12159:SF9">
    <property type="entry name" value="G_T MISMATCH-SPECIFIC THYMINE DNA GLYCOSYLASE"/>
    <property type="match status" value="1"/>
</dbReference>
<gene>
    <name evidence="6" type="ORF">CONCODRAFT_8421</name>
</gene>
<dbReference type="InterPro" id="IPR015637">
    <property type="entry name" value="MUG/TDG"/>
</dbReference>
<keyword evidence="1" id="KW-0227">DNA damage</keyword>
<feature type="domain" description="Uracil-DNA glycosylase-like" evidence="5">
    <location>
        <begin position="133"/>
        <end position="298"/>
    </location>
</feature>